<keyword evidence="3" id="KW-1185">Reference proteome</keyword>
<comment type="caution">
    <text evidence="2">The sequence shown here is derived from an EMBL/GenBank/DDBJ whole genome shotgun (WGS) entry which is preliminary data.</text>
</comment>
<evidence type="ECO:0000313" key="2">
    <source>
        <dbReference type="EMBL" id="GGX37628.1"/>
    </source>
</evidence>
<evidence type="ECO:0000256" key="1">
    <source>
        <dbReference type="SAM" id="MobiDB-lite"/>
    </source>
</evidence>
<protein>
    <recommendedName>
        <fullName evidence="4">DUF3108 domain-containing protein</fullName>
    </recommendedName>
</protein>
<proteinExistence type="predicted"/>
<accession>A0ABQ2XXN2</accession>
<evidence type="ECO:0008006" key="4">
    <source>
        <dbReference type="Google" id="ProtNLM"/>
    </source>
</evidence>
<evidence type="ECO:0000313" key="3">
    <source>
        <dbReference type="Proteomes" id="UP000653343"/>
    </source>
</evidence>
<sequence>MRNTVRLTRPSSCFLTELQTQVKPNSGPSVIRQLLPYLTLAAVLHGGLLAALNGEWLSQEPDAPAALQISLTEAAPAPVPEVAQAATQAAKKSGQPAKSAAAGGSPRRAAIRAPTQPVIADAVIAAEPVLPLADSSLIPALSAVTATTASTDDAHKISAGNGNAAEAQGVSAADDAPRLSTTQIIAPPSVTMQMRIVRETPGQNPMYGVGEVRWQHDSQHYRLELNAGLDLLLTSVTLYQSVSEGQITQAALQPRILSEKRRGRSETATHFDRSGATVTFSSSNKTLALHSGAQDRASVLLQLAALGKADPGWFQAGRRFRIQVAEDRDAMDFVFEVVEETTLKTSAGTYRCWHLRRPPLAGKYNSALDIWLAPDLHWLPVQIRNTESHGAVTTQTLRSTEWSSPS</sequence>
<gene>
    <name evidence="2" type="ORF">GCM10010946_14540</name>
</gene>
<name>A0ABQ2XXN2_9BURK</name>
<dbReference type="InterPro" id="IPR021457">
    <property type="entry name" value="DUF3108"/>
</dbReference>
<organism evidence="2 3">
    <name type="scientific">Undibacterium squillarum</name>
    <dbReference type="NCBI Taxonomy" id="1131567"/>
    <lineage>
        <taxon>Bacteria</taxon>
        <taxon>Pseudomonadati</taxon>
        <taxon>Pseudomonadota</taxon>
        <taxon>Betaproteobacteria</taxon>
        <taxon>Burkholderiales</taxon>
        <taxon>Oxalobacteraceae</taxon>
        <taxon>Undibacterium</taxon>
    </lineage>
</organism>
<dbReference type="EMBL" id="BMYU01000003">
    <property type="protein sequence ID" value="GGX37628.1"/>
    <property type="molecule type" value="Genomic_DNA"/>
</dbReference>
<reference evidence="3" key="1">
    <citation type="journal article" date="2019" name="Int. J. Syst. Evol. Microbiol.">
        <title>The Global Catalogue of Microorganisms (GCM) 10K type strain sequencing project: providing services to taxonomists for standard genome sequencing and annotation.</title>
        <authorList>
            <consortium name="The Broad Institute Genomics Platform"/>
            <consortium name="The Broad Institute Genome Sequencing Center for Infectious Disease"/>
            <person name="Wu L."/>
            <person name="Ma J."/>
        </authorList>
    </citation>
    <scope>NUCLEOTIDE SEQUENCE [LARGE SCALE GENOMIC DNA]</scope>
    <source>
        <strain evidence="3">KCTC 23917</strain>
    </source>
</reference>
<dbReference type="Pfam" id="PF11306">
    <property type="entry name" value="DUF3108"/>
    <property type="match status" value="1"/>
</dbReference>
<dbReference type="Proteomes" id="UP000653343">
    <property type="component" value="Unassembled WGS sequence"/>
</dbReference>
<feature type="region of interest" description="Disordered" evidence="1">
    <location>
        <begin position="84"/>
        <end position="109"/>
    </location>
</feature>